<organism evidence="2 3">
    <name type="scientific">Capnocytophaga gingivalis</name>
    <dbReference type="NCBI Taxonomy" id="1017"/>
    <lineage>
        <taxon>Bacteria</taxon>
        <taxon>Pseudomonadati</taxon>
        <taxon>Bacteroidota</taxon>
        <taxon>Flavobacteriia</taxon>
        <taxon>Flavobacteriales</taxon>
        <taxon>Flavobacteriaceae</taxon>
        <taxon>Capnocytophaga</taxon>
    </lineage>
</organism>
<dbReference type="GeneID" id="84807154"/>
<reference evidence="3" key="1">
    <citation type="submission" date="2017-06" db="EMBL/GenBank/DDBJ databases">
        <title>Capnocytophaga spp. assemblies.</title>
        <authorList>
            <person name="Gulvik C.A."/>
        </authorList>
    </citation>
    <scope>NUCLEOTIDE SEQUENCE [LARGE SCALE GENOMIC DNA]</scope>
    <source>
        <strain evidence="3">H1496</strain>
    </source>
</reference>
<dbReference type="OrthoDB" id="1147226at2"/>
<name>A0A250FPH6_9FLAO</name>
<dbReference type="Gene3D" id="2.180.10.10">
    <property type="entry name" value="RHS repeat-associated core"/>
    <property type="match status" value="1"/>
</dbReference>
<accession>A0A250FPH6</accession>
<dbReference type="Proteomes" id="UP000217250">
    <property type="component" value="Chromosome"/>
</dbReference>
<feature type="chain" id="PRO_5012715991" description="Sugar-binding protein" evidence="1">
    <location>
        <begin position="22"/>
        <end position="308"/>
    </location>
</feature>
<evidence type="ECO:0000313" key="2">
    <source>
        <dbReference type="EMBL" id="ATA85867.1"/>
    </source>
</evidence>
<evidence type="ECO:0008006" key="4">
    <source>
        <dbReference type="Google" id="ProtNLM"/>
    </source>
</evidence>
<gene>
    <name evidence="2" type="ORF">CGC50_01055</name>
</gene>
<dbReference type="AlphaFoldDB" id="A0A250FPH6"/>
<keyword evidence="1" id="KW-0732">Signal</keyword>
<dbReference type="RefSeq" id="WP_095909333.1">
    <property type="nucleotide sequence ID" value="NZ_CP022386.1"/>
</dbReference>
<dbReference type="EMBL" id="CP022386">
    <property type="protein sequence ID" value="ATA85867.1"/>
    <property type="molecule type" value="Genomic_DNA"/>
</dbReference>
<dbReference type="KEGG" id="cgh:CGC50_01055"/>
<proteinExistence type="predicted"/>
<evidence type="ECO:0000313" key="3">
    <source>
        <dbReference type="Proteomes" id="UP000217250"/>
    </source>
</evidence>
<evidence type="ECO:0000256" key="1">
    <source>
        <dbReference type="SAM" id="SignalP"/>
    </source>
</evidence>
<sequence length="308" mass="35945">MKKIILLTSLLLQIACGQSFQQGNGKQTEDLREYELKGNVKSLEYATYEAIDKSGEIVANEGKFCATRKFSYKGKILFDKNGNMIEITTSEPLPGREFNTKTIYIYDGKKLIKEEYEQYYTDNKSAVKRKSFIYEYDNKGYKTKKKIILPNGKIRDEIIYKYNSNGQLIRIEKNIGGEDAIFSEENYEYDARGNIIVIGYDGYKNIANVYLKYNDRNQLIELRGPIISDEYSGDPIPDVKVGENISYYEYDSKGNLIGERYTTTKREMKWIDSEYIRYESDDKGNWIKSIRFQDTDPISITLRTIEYY</sequence>
<protein>
    <recommendedName>
        <fullName evidence="4">Sugar-binding protein</fullName>
    </recommendedName>
</protein>
<feature type="signal peptide" evidence="1">
    <location>
        <begin position="1"/>
        <end position="21"/>
    </location>
</feature>